<proteinExistence type="predicted"/>
<evidence type="ECO:0000313" key="2">
    <source>
        <dbReference type="EMBL" id="AYV80084.1"/>
    </source>
</evidence>
<feature type="compositionally biased region" description="Acidic residues" evidence="1">
    <location>
        <begin position="268"/>
        <end position="279"/>
    </location>
</feature>
<feature type="compositionally biased region" description="Low complexity" evidence="1">
    <location>
        <begin position="159"/>
        <end position="178"/>
    </location>
</feature>
<protein>
    <submittedName>
        <fullName evidence="2">Uncharacterized protein</fullName>
    </submittedName>
</protein>
<name>A0A3G5A0S3_9VIRU</name>
<accession>A0A3G5A0S3</accession>
<organism evidence="2">
    <name type="scientific">Gaeavirus sp</name>
    <dbReference type="NCBI Taxonomy" id="2487767"/>
    <lineage>
        <taxon>Viruses</taxon>
        <taxon>Varidnaviria</taxon>
        <taxon>Bamfordvirae</taxon>
        <taxon>Nucleocytoviricota</taxon>
        <taxon>Megaviricetes</taxon>
        <taxon>Imitervirales</taxon>
        <taxon>Mimiviridae</taxon>
        <taxon>Klosneuvirinae</taxon>
    </lineage>
</organism>
<dbReference type="EMBL" id="MK072206">
    <property type="protein sequence ID" value="AYV80084.1"/>
    <property type="molecule type" value="Genomic_DNA"/>
</dbReference>
<feature type="region of interest" description="Disordered" evidence="1">
    <location>
        <begin position="113"/>
        <end position="279"/>
    </location>
</feature>
<reference evidence="2" key="1">
    <citation type="submission" date="2018-10" db="EMBL/GenBank/DDBJ databases">
        <title>Hidden diversity of soil giant viruses.</title>
        <authorList>
            <person name="Schulz F."/>
            <person name="Alteio L."/>
            <person name="Goudeau D."/>
            <person name="Ryan E.M."/>
            <person name="Malmstrom R.R."/>
            <person name="Blanchard J."/>
            <person name="Woyke T."/>
        </authorList>
    </citation>
    <scope>NUCLEOTIDE SEQUENCE</scope>
    <source>
        <strain evidence="2">GAV1</strain>
    </source>
</reference>
<evidence type="ECO:0000256" key="1">
    <source>
        <dbReference type="SAM" id="MobiDB-lite"/>
    </source>
</evidence>
<feature type="compositionally biased region" description="Low complexity" evidence="1">
    <location>
        <begin position="196"/>
        <end position="222"/>
    </location>
</feature>
<gene>
    <name evidence="2" type="ORF">Gaeavirus8_15</name>
</gene>
<sequence>MQAKQPKALPTYILAEYGGVLKERCCRIEVFDDEGPETRLESHKTHYGGELKGRYVKTVKPVDEVRHSLYAELAKVDKVAVPDSELLYRISITEATEIIKRVADVKKCTTLNVYSGGTDDDASEKKPTPKSKTTKAKAVAETEADEEEVPVPEKKPKATKAAAAPKDKTTTAAAPAPKSKSRKSVTTEPEPEETVEPTIIVKAITKSKTAKVVKATASKTAKPVSEDDDAELEKTIDYSPASKSKAKGAPNPKETKATTTRQIIQVSDDSDDDSDEEEA</sequence>